<dbReference type="EMBL" id="LLXH01000116">
    <property type="protein sequence ID" value="PKC72701.1"/>
    <property type="molecule type" value="Genomic_DNA"/>
</dbReference>
<protein>
    <submittedName>
        <fullName evidence="1">Uncharacterized protein</fullName>
    </submittedName>
</protein>
<name>A0A2N0SAY3_9GLOM</name>
<proteinExistence type="predicted"/>
<dbReference type="AlphaFoldDB" id="A0A2N0SAY3"/>
<reference evidence="1 2" key="2">
    <citation type="submission" date="2017-10" db="EMBL/GenBank/DDBJ databases">
        <title>Genome analyses suggest a sexual origin of heterokaryosis in a supposedly ancient asexual fungus.</title>
        <authorList>
            <person name="Corradi N."/>
            <person name="Sedzielewska K."/>
            <person name="Noel J."/>
            <person name="Charron P."/>
            <person name="Farinelli L."/>
            <person name="Marton T."/>
            <person name="Kruger M."/>
            <person name="Pelin A."/>
            <person name="Brachmann A."/>
            <person name="Corradi N."/>
        </authorList>
    </citation>
    <scope>NUCLEOTIDE SEQUENCE [LARGE SCALE GENOMIC DNA]</scope>
    <source>
        <strain evidence="1 2">A1</strain>
    </source>
</reference>
<accession>A0A2N0SAY3</accession>
<evidence type="ECO:0000313" key="1">
    <source>
        <dbReference type="EMBL" id="PKC72701.1"/>
    </source>
</evidence>
<dbReference type="Proteomes" id="UP000232688">
    <property type="component" value="Unassembled WGS sequence"/>
</dbReference>
<reference evidence="1 2" key="1">
    <citation type="submission" date="2017-10" db="EMBL/GenBank/DDBJ databases">
        <title>Extensive intraspecific genome diversity in a model arbuscular mycorrhizal fungus.</title>
        <authorList>
            <person name="Chen E.C.H."/>
            <person name="Morin E."/>
            <person name="Baudet D."/>
            <person name="Noel J."/>
            <person name="Ndikumana S."/>
            <person name="Charron P."/>
            <person name="St-Onge C."/>
            <person name="Giorgi J."/>
            <person name="Grigoriev I.V."/>
            <person name="Roux C."/>
            <person name="Martin F.M."/>
            <person name="Corradi N."/>
        </authorList>
    </citation>
    <scope>NUCLEOTIDE SEQUENCE [LARGE SCALE GENOMIC DNA]</scope>
    <source>
        <strain evidence="1 2">A1</strain>
    </source>
</reference>
<evidence type="ECO:0000313" key="2">
    <source>
        <dbReference type="Proteomes" id="UP000232688"/>
    </source>
</evidence>
<organism evidence="1 2">
    <name type="scientific">Rhizophagus irregularis</name>
    <dbReference type="NCBI Taxonomy" id="588596"/>
    <lineage>
        <taxon>Eukaryota</taxon>
        <taxon>Fungi</taxon>
        <taxon>Fungi incertae sedis</taxon>
        <taxon>Mucoromycota</taxon>
        <taxon>Glomeromycotina</taxon>
        <taxon>Glomeromycetes</taxon>
        <taxon>Glomerales</taxon>
        <taxon>Glomeraceae</taxon>
        <taxon>Rhizophagus</taxon>
    </lineage>
</organism>
<comment type="caution">
    <text evidence="1">The sequence shown here is derived from an EMBL/GenBank/DDBJ whole genome shotgun (WGS) entry which is preliminary data.</text>
</comment>
<dbReference type="VEuPathDB" id="FungiDB:RhiirFUN_020191"/>
<sequence length="64" mass="7281">MGHQWSSLSSIKHSDTWCPYYAGMAEHTLDDAKQIALPRGEHSMELQLDIPYYHCGFAIEVQGE</sequence>
<dbReference type="VEuPathDB" id="FungiDB:RhiirA1_452031"/>
<gene>
    <name evidence="1" type="ORF">RhiirA1_452031</name>
</gene>